<feature type="transmembrane region" description="Helical" evidence="1">
    <location>
        <begin position="7"/>
        <end position="28"/>
    </location>
</feature>
<keyword evidence="1" id="KW-0812">Transmembrane</keyword>
<proteinExistence type="predicted"/>
<accession>A0ABP9IZP4</accession>
<feature type="transmembrane region" description="Helical" evidence="1">
    <location>
        <begin position="48"/>
        <end position="65"/>
    </location>
</feature>
<gene>
    <name evidence="2" type="ORF">GCM10023335_37510</name>
</gene>
<dbReference type="Proteomes" id="UP001501759">
    <property type="component" value="Unassembled WGS sequence"/>
</dbReference>
<comment type="caution">
    <text evidence="2">The sequence shown here is derived from an EMBL/GenBank/DDBJ whole genome shotgun (WGS) entry which is preliminary data.</text>
</comment>
<dbReference type="RefSeq" id="WP_345649948.1">
    <property type="nucleotide sequence ID" value="NZ_BAABKB010000012.1"/>
</dbReference>
<name>A0ABP9IZP4_9ACTN</name>
<reference evidence="3" key="1">
    <citation type="journal article" date="2019" name="Int. J. Syst. Evol. Microbiol.">
        <title>The Global Catalogue of Microorganisms (GCM) 10K type strain sequencing project: providing services to taxonomists for standard genome sequencing and annotation.</title>
        <authorList>
            <consortium name="The Broad Institute Genomics Platform"/>
            <consortium name="The Broad Institute Genome Sequencing Center for Infectious Disease"/>
            <person name="Wu L."/>
            <person name="Ma J."/>
        </authorList>
    </citation>
    <scope>NUCLEOTIDE SEQUENCE [LARGE SCALE GENOMIC DNA]</scope>
    <source>
        <strain evidence="3">JCM 18409</strain>
    </source>
</reference>
<keyword evidence="1" id="KW-0472">Membrane</keyword>
<dbReference type="EMBL" id="BAABKB010000012">
    <property type="protein sequence ID" value="GAA5014125.1"/>
    <property type="molecule type" value="Genomic_DNA"/>
</dbReference>
<evidence type="ECO:0000313" key="3">
    <source>
        <dbReference type="Proteomes" id="UP001501759"/>
    </source>
</evidence>
<organism evidence="2 3">
    <name type="scientific">Streptomyces siamensis</name>
    <dbReference type="NCBI Taxonomy" id="1274986"/>
    <lineage>
        <taxon>Bacteria</taxon>
        <taxon>Bacillati</taxon>
        <taxon>Actinomycetota</taxon>
        <taxon>Actinomycetes</taxon>
        <taxon>Kitasatosporales</taxon>
        <taxon>Streptomycetaceae</taxon>
        <taxon>Streptomyces</taxon>
    </lineage>
</organism>
<keyword evidence="1" id="KW-1133">Transmembrane helix</keyword>
<sequence>MKRILEVLGFVALVQGVLGLLPAITGRLHVSGVWGLVRRLGFLDGYEVYASVALVVLSVALFAAAESRKSD</sequence>
<keyword evidence="3" id="KW-1185">Reference proteome</keyword>
<evidence type="ECO:0000256" key="1">
    <source>
        <dbReference type="SAM" id="Phobius"/>
    </source>
</evidence>
<protein>
    <submittedName>
        <fullName evidence="2">Uncharacterized protein</fullName>
    </submittedName>
</protein>
<evidence type="ECO:0000313" key="2">
    <source>
        <dbReference type="EMBL" id="GAA5014125.1"/>
    </source>
</evidence>